<dbReference type="AlphaFoldDB" id="A0A4Y9ZBA6"/>
<reference evidence="1 2" key="1">
    <citation type="submission" date="2019-02" db="EMBL/GenBank/DDBJ databases">
        <title>Genome sequencing of the rare red list fungi Dentipellis fragilis.</title>
        <authorList>
            <person name="Buettner E."/>
            <person name="Kellner H."/>
        </authorList>
    </citation>
    <scope>NUCLEOTIDE SEQUENCE [LARGE SCALE GENOMIC DNA]</scope>
    <source>
        <strain evidence="1 2">DSM 105465</strain>
    </source>
</reference>
<sequence>MTIITVPFLLDDAPPPPALPLPWCWDMTGVLSEYLRLLQRRTYVPSCQGHNHVGGVYHRGGHIRPMQPVHDTVPIPVAERC</sequence>
<protein>
    <submittedName>
        <fullName evidence="1">Uncharacterized protein</fullName>
    </submittedName>
</protein>
<keyword evidence="2" id="KW-1185">Reference proteome</keyword>
<evidence type="ECO:0000313" key="1">
    <source>
        <dbReference type="EMBL" id="TFY71267.1"/>
    </source>
</evidence>
<dbReference type="Proteomes" id="UP000298327">
    <property type="component" value="Unassembled WGS sequence"/>
</dbReference>
<name>A0A4Y9ZBA6_9AGAM</name>
<accession>A0A4Y9ZBA6</accession>
<gene>
    <name evidence="1" type="ORF">EVG20_g1715</name>
</gene>
<evidence type="ECO:0000313" key="2">
    <source>
        <dbReference type="Proteomes" id="UP000298327"/>
    </source>
</evidence>
<dbReference type="EMBL" id="SEOQ01000058">
    <property type="protein sequence ID" value="TFY71267.1"/>
    <property type="molecule type" value="Genomic_DNA"/>
</dbReference>
<organism evidence="1 2">
    <name type="scientific">Dentipellis fragilis</name>
    <dbReference type="NCBI Taxonomy" id="205917"/>
    <lineage>
        <taxon>Eukaryota</taxon>
        <taxon>Fungi</taxon>
        <taxon>Dikarya</taxon>
        <taxon>Basidiomycota</taxon>
        <taxon>Agaricomycotina</taxon>
        <taxon>Agaricomycetes</taxon>
        <taxon>Russulales</taxon>
        <taxon>Hericiaceae</taxon>
        <taxon>Dentipellis</taxon>
    </lineage>
</organism>
<comment type="caution">
    <text evidence="1">The sequence shown here is derived from an EMBL/GenBank/DDBJ whole genome shotgun (WGS) entry which is preliminary data.</text>
</comment>
<proteinExistence type="predicted"/>